<dbReference type="PANTHER" id="PTHR30255:SF2">
    <property type="entry name" value="SINGLE-STRANDED-DNA-SPECIFIC EXONUCLEASE RECJ"/>
    <property type="match status" value="1"/>
</dbReference>
<dbReference type="Pfam" id="PF01368">
    <property type="entry name" value="DHH"/>
    <property type="match status" value="1"/>
</dbReference>
<evidence type="ECO:0000259" key="9">
    <source>
        <dbReference type="Pfam" id="PF17768"/>
    </source>
</evidence>
<evidence type="ECO:0000256" key="3">
    <source>
        <dbReference type="ARBA" id="ARBA00022722"/>
    </source>
</evidence>
<dbReference type="Proteomes" id="UP000176974">
    <property type="component" value="Unassembled WGS sequence"/>
</dbReference>
<evidence type="ECO:0000313" key="11">
    <source>
        <dbReference type="Proteomes" id="UP000176974"/>
    </source>
</evidence>
<evidence type="ECO:0000256" key="4">
    <source>
        <dbReference type="ARBA" id="ARBA00022801"/>
    </source>
</evidence>
<dbReference type="Gene3D" id="3.90.1640.30">
    <property type="match status" value="1"/>
</dbReference>
<comment type="caution">
    <text evidence="10">The sequence shown here is derived from an EMBL/GenBank/DDBJ whole genome shotgun (WGS) entry which is preliminary data.</text>
</comment>
<dbReference type="Gene3D" id="2.40.50.460">
    <property type="match status" value="1"/>
</dbReference>
<dbReference type="EMBL" id="MHMY01000009">
    <property type="protein sequence ID" value="OGZ35583.1"/>
    <property type="molecule type" value="Genomic_DNA"/>
</dbReference>
<organism evidence="10 11">
    <name type="scientific">Candidatus Portnoybacteria bacterium RIFCSPHIGHO2_01_FULL_40_12b</name>
    <dbReference type="NCBI Taxonomy" id="1801994"/>
    <lineage>
        <taxon>Bacteria</taxon>
        <taxon>Candidatus Portnoyibacteriota</taxon>
    </lineage>
</organism>
<evidence type="ECO:0000313" key="10">
    <source>
        <dbReference type="EMBL" id="OGZ35583.1"/>
    </source>
</evidence>
<dbReference type="InterPro" id="IPR003156">
    <property type="entry name" value="DHHA1_dom"/>
</dbReference>
<keyword evidence="3" id="KW-0540">Nuclease</keyword>
<comment type="similarity">
    <text evidence="1">Belongs to the RecJ family.</text>
</comment>
<dbReference type="SUPFAM" id="SSF64182">
    <property type="entry name" value="DHH phosphoesterases"/>
    <property type="match status" value="1"/>
</dbReference>
<dbReference type="NCBIfam" id="TIGR00644">
    <property type="entry name" value="recJ"/>
    <property type="match status" value="1"/>
</dbReference>
<dbReference type="InterPro" id="IPR041122">
    <property type="entry name" value="RecJ_OB"/>
</dbReference>
<keyword evidence="4" id="KW-0378">Hydrolase</keyword>
<proteinExistence type="inferred from homology"/>
<dbReference type="InterPro" id="IPR001667">
    <property type="entry name" value="DDH_dom"/>
</dbReference>
<evidence type="ECO:0000256" key="6">
    <source>
        <dbReference type="SAM" id="Coils"/>
    </source>
</evidence>
<protein>
    <recommendedName>
        <fullName evidence="2">Single-stranded-DNA-specific exonuclease RecJ</fullName>
    </recommendedName>
</protein>
<dbReference type="InterPro" id="IPR038763">
    <property type="entry name" value="DHH_sf"/>
</dbReference>
<keyword evidence="6" id="KW-0175">Coiled coil</keyword>
<dbReference type="GO" id="GO:0003676">
    <property type="term" value="F:nucleic acid binding"/>
    <property type="evidence" value="ECO:0007669"/>
    <property type="project" value="InterPro"/>
</dbReference>
<dbReference type="GO" id="GO:0006310">
    <property type="term" value="P:DNA recombination"/>
    <property type="evidence" value="ECO:0007669"/>
    <property type="project" value="InterPro"/>
</dbReference>
<evidence type="ECO:0000256" key="5">
    <source>
        <dbReference type="ARBA" id="ARBA00022839"/>
    </source>
</evidence>
<evidence type="ECO:0000259" key="8">
    <source>
        <dbReference type="Pfam" id="PF02272"/>
    </source>
</evidence>
<dbReference type="AlphaFoldDB" id="A0A1G2FC39"/>
<dbReference type="InterPro" id="IPR004610">
    <property type="entry name" value="RecJ"/>
</dbReference>
<feature type="domain" description="DDH" evidence="7">
    <location>
        <begin position="76"/>
        <end position="235"/>
    </location>
</feature>
<gene>
    <name evidence="10" type="ORF">A2815_01845</name>
</gene>
<feature type="domain" description="RecJ OB" evidence="9">
    <location>
        <begin position="473"/>
        <end position="585"/>
    </location>
</feature>
<dbReference type="GO" id="GO:0006281">
    <property type="term" value="P:DNA repair"/>
    <property type="evidence" value="ECO:0007669"/>
    <property type="project" value="InterPro"/>
</dbReference>
<sequence length="590" mass="66389">MNWHLKPKAPENFIKQFPEYSPLVLRLLYNRELKTQPRIDEFFNSDYEQDLHDPFLFKGMKKAVSRILKAVKKQEKIAVYGDYDADGVSSSAILMTALRRIGAKNLNIYIPDRNREGHGLKSEAIKELISQGTQLIITLDCGITNVKEVKLANSLGAEFIIVDHHRCLKKMPAAKVIVNPHQPGDKYPFKDLAGAGVAFKLAQALLKSNYQSVSKNIYYKEESEKWFLDLVALATIADVMPLVGENRTLVKYGLGVLAQTKRIGLQELMKIARLNPAITKHSLNGEPPSTNLDAYSLGFVLAPRLNVAYRLDHANTAYQLLMTESKKEAEDIAKHLDMLNRQRQQLVDRVIREIERRLNHSSKLNKIIIEGDEGWPAGVVGLAAGKISEKYHRPSIIFHLDKEFILASCRSIPQFNIIEAISKGADLLNDFGGHPGAAGFNILRKNLEPFKKLISTIADQGLKDEDLKPVLEIDSQLSADEMSFKNYDQIQSFAPFGQANPEPKFLVRGLEISDIKVVGNNGKHLKLELTAALHQSKLIKRIKAIGFGLGEKIKGFKTGDKIDVVFKFIVDEWNGRRDLQMKIVDLKNHE</sequence>
<feature type="coiled-coil region" evidence="6">
    <location>
        <begin position="322"/>
        <end position="349"/>
    </location>
</feature>
<keyword evidence="5 10" id="KW-0269">Exonuclease</keyword>
<dbReference type="Pfam" id="PF02272">
    <property type="entry name" value="DHHA1"/>
    <property type="match status" value="1"/>
</dbReference>
<dbReference type="InterPro" id="IPR051673">
    <property type="entry name" value="SSDNA_exonuclease_RecJ"/>
</dbReference>
<dbReference type="GO" id="GO:0008409">
    <property type="term" value="F:5'-3' exonuclease activity"/>
    <property type="evidence" value="ECO:0007669"/>
    <property type="project" value="InterPro"/>
</dbReference>
<evidence type="ECO:0000256" key="2">
    <source>
        <dbReference type="ARBA" id="ARBA00019841"/>
    </source>
</evidence>
<feature type="domain" description="DHHA1" evidence="8">
    <location>
        <begin position="366"/>
        <end position="456"/>
    </location>
</feature>
<evidence type="ECO:0000256" key="1">
    <source>
        <dbReference type="ARBA" id="ARBA00005915"/>
    </source>
</evidence>
<dbReference type="PANTHER" id="PTHR30255">
    <property type="entry name" value="SINGLE-STRANDED-DNA-SPECIFIC EXONUCLEASE RECJ"/>
    <property type="match status" value="1"/>
</dbReference>
<accession>A0A1G2FC39</accession>
<dbReference type="Pfam" id="PF17768">
    <property type="entry name" value="RecJ_OB"/>
    <property type="match status" value="1"/>
</dbReference>
<evidence type="ECO:0000259" key="7">
    <source>
        <dbReference type="Pfam" id="PF01368"/>
    </source>
</evidence>
<reference evidence="10 11" key="1">
    <citation type="journal article" date="2016" name="Nat. Commun.">
        <title>Thousands of microbial genomes shed light on interconnected biogeochemical processes in an aquifer system.</title>
        <authorList>
            <person name="Anantharaman K."/>
            <person name="Brown C.T."/>
            <person name="Hug L.A."/>
            <person name="Sharon I."/>
            <person name="Castelle C.J."/>
            <person name="Probst A.J."/>
            <person name="Thomas B.C."/>
            <person name="Singh A."/>
            <person name="Wilkins M.J."/>
            <person name="Karaoz U."/>
            <person name="Brodie E.L."/>
            <person name="Williams K.H."/>
            <person name="Hubbard S.S."/>
            <person name="Banfield J.F."/>
        </authorList>
    </citation>
    <scope>NUCLEOTIDE SEQUENCE [LARGE SCALE GENOMIC DNA]</scope>
</reference>
<name>A0A1G2FC39_9BACT</name>